<accession>A0A3B1A0C4</accession>
<dbReference type="GO" id="GO:0008713">
    <property type="term" value="F:ADP-heptose-lipopolysaccharide heptosyltransferase activity"/>
    <property type="evidence" value="ECO:0007669"/>
    <property type="project" value="TreeGrafter"/>
</dbReference>
<dbReference type="PANTHER" id="PTHR30160:SF7">
    <property type="entry name" value="ADP-HEPTOSE--LPS HEPTOSYLTRANSFERASE 2"/>
    <property type="match status" value="1"/>
</dbReference>
<sequence>MTIKKSSPSFLIIHVTRIGDTIMGSAAIRAVARAFPESEITCMGHPKRFTILKLPFVNNLGAITKNRAPWLDRFSGRRFDYALVYGFDMALVKYALRLSKRVIAFRQHDETLNRQLYKMVEPPIIGSMPGVKQLLLLPEALDIKPDGFYLSYHVEEAERSWAINKLRTLFTEKSRPIVGLQIQSFPTKPYRDWPVDSFIELCKKILKSYDKTQFLLLGGPLDQDKIIPFKIVLGDKLHVLAGTLSLRESAAVMEQLDVYVGVDTGPTHIAGALNIPMVALYHCLHPSRCLQPLENSRVHVIDLPVLESECSSANNMSLISVDDVWRKVQSALNTPKIEEVSYTAGIQL</sequence>
<dbReference type="SUPFAM" id="SSF53756">
    <property type="entry name" value="UDP-Glycosyltransferase/glycogen phosphorylase"/>
    <property type="match status" value="1"/>
</dbReference>
<dbReference type="PANTHER" id="PTHR30160">
    <property type="entry name" value="TETRAACYLDISACCHARIDE 4'-KINASE-RELATED"/>
    <property type="match status" value="1"/>
</dbReference>
<keyword evidence="1" id="KW-0328">Glycosyltransferase</keyword>
<dbReference type="AlphaFoldDB" id="A0A3B1A0C4"/>
<evidence type="ECO:0000313" key="3">
    <source>
        <dbReference type="EMBL" id="VAW86286.1"/>
    </source>
</evidence>
<name>A0A3B1A0C4_9ZZZZ</name>
<keyword evidence="2 3" id="KW-0808">Transferase</keyword>
<dbReference type="GO" id="GO:0005829">
    <property type="term" value="C:cytosol"/>
    <property type="evidence" value="ECO:0007669"/>
    <property type="project" value="TreeGrafter"/>
</dbReference>
<proteinExistence type="predicted"/>
<dbReference type="InterPro" id="IPR002201">
    <property type="entry name" value="Glyco_trans_9"/>
</dbReference>
<dbReference type="GO" id="GO:0009244">
    <property type="term" value="P:lipopolysaccharide core region biosynthetic process"/>
    <property type="evidence" value="ECO:0007669"/>
    <property type="project" value="TreeGrafter"/>
</dbReference>
<evidence type="ECO:0000256" key="2">
    <source>
        <dbReference type="ARBA" id="ARBA00022679"/>
    </source>
</evidence>
<dbReference type="InterPro" id="IPR051199">
    <property type="entry name" value="LPS_LOS_Heptosyltrfase"/>
</dbReference>
<dbReference type="CDD" id="cd03789">
    <property type="entry name" value="GT9_LPS_heptosyltransferase"/>
    <property type="match status" value="1"/>
</dbReference>
<reference evidence="3" key="1">
    <citation type="submission" date="2018-06" db="EMBL/GenBank/DDBJ databases">
        <authorList>
            <person name="Zhirakovskaya E."/>
        </authorList>
    </citation>
    <scope>NUCLEOTIDE SEQUENCE</scope>
</reference>
<evidence type="ECO:0000256" key="1">
    <source>
        <dbReference type="ARBA" id="ARBA00022676"/>
    </source>
</evidence>
<gene>
    <name evidence="3" type="ORF">MNBD_GAMMA16-51</name>
</gene>
<organism evidence="3">
    <name type="scientific">hydrothermal vent metagenome</name>
    <dbReference type="NCBI Taxonomy" id="652676"/>
    <lineage>
        <taxon>unclassified sequences</taxon>
        <taxon>metagenomes</taxon>
        <taxon>ecological metagenomes</taxon>
    </lineage>
</organism>
<dbReference type="EMBL" id="UOFO01000089">
    <property type="protein sequence ID" value="VAW86286.1"/>
    <property type="molecule type" value="Genomic_DNA"/>
</dbReference>
<dbReference type="Pfam" id="PF01075">
    <property type="entry name" value="Glyco_transf_9"/>
    <property type="match status" value="1"/>
</dbReference>
<dbReference type="Gene3D" id="3.40.50.2000">
    <property type="entry name" value="Glycogen Phosphorylase B"/>
    <property type="match status" value="2"/>
</dbReference>
<protein>
    <submittedName>
        <fullName evidence="3">ADP-heptose--lipooligosaccharide heptosyltransferase II</fullName>
    </submittedName>
</protein>